<dbReference type="AlphaFoldDB" id="A0A831UGC5"/>
<dbReference type="InterPro" id="IPR025403">
    <property type="entry name" value="TgpA-like_C"/>
</dbReference>
<gene>
    <name evidence="2" type="ORF">ENP09_03795</name>
</gene>
<reference evidence="2" key="1">
    <citation type="journal article" date="2020" name="mSystems">
        <title>Genome- and Community-Level Interaction Insights into Carbon Utilization and Element Cycling Functions of Hydrothermarchaeota in Hydrothermal Sediment.</title>
        <authorList>
            <person name="Zhou Z."/>
            <person name="Liu Y."/>
            <person name="Xu W."/>
            <person name="Pan J."/>
            <person name="Luo Z.H."/>
            <person name="Li M."/>
        </authorList>
    </citation>
    <scope>NUCLEOTIDE SEQUENCE [LARGE SCALE GENOMIC DNA]</scope>
    <source>
        <strain evidence="2">SpSt-189</strain>
    </source>
</reference>
<name>A0A831UGC5_9DEIN</name>
<feature type="domain" description="Protein-glutamine gamma-glutamyltransferase-like C-terminal" evidence="1">
    <location>
        <begin position="2"/>
        <end position="45"/>
    </location>
</feature>
<evidence type="ECO:0000259" key="1">
    <source>
        <dbReference type="Pfam" id="PF13559"/>
    </source>
</evidence>
<evidence type="ECO:0000313" key="2">
    <source>
        <dbReference type="EMBL" id="HEO42000.1"/>
    </source>
</evidence>
<feature type="non-terminal residue" evidence="2">
    <location>
        <position position="1"/>
    </location>
</feature>
<organism evidence="2">
    <name type="scientific">Thermus islandicus</name>
    <dbReference type="NCBI Taxonomy" id="540988"/>
    <lineage>
        <taxon>Bacteria</taxon>
        <taxon>Thermotogati</taxon>
        <taxon>Deinococcota</taxon>
        <taxon>Deinococci</taxon>
        <taxon>Thermales</taxon>
        <taxon>Thermaceae</taxon>
        <taxon>Thermus</taxon>
    </lineage>
</organism>
<accession>A0A831UGC5</accession>
<proteinExistence type="predicted"/>
<sequence>VEYGKRVGAAFPEAHPPLTRLTALYLPVRYGGRAEAEEAEEAEALALRILELCSTKGFKVP</sequence>
<dbReference type="Pfam" id="PF13559">
    <property type="entry name" value="DUF4129"/>
    <property type="match status" value="1"/>
</dbReference>
<protein>
    <submittedName>
        <fullName evidence="2">DUF4129 domain-containing protein</fullName>
    </submittedName>
</protein>
<comment type="caution">
    <text evidence="2">The sequence shown here is derived from an EMBL/GenBank/DDBJ whole genome shotgun (WGS) entry which is preliminary data.</text>
</comment>
<dbReference type="EMBL" id="DSHZ01000189">
    <property type="protein sequence ID" value="HEO42000.1"/>
    <property type="molecule type" value="Genomic_DNA"/>
</dbReference>